<dbReference type="PRINTS" id="PR00080">
    <property type="entry name" value="SDRFAMILY"/>
</dbReference>
<evidence type="ECO:0000256" key="13">
    <source>
        <dbReference type="SAM" id="Phobius"/>
    </source>
</evidence>
<keyword evidence="6" id="KW-0560">Oxidoreductase</keyword>
<dbReference type="GO" id="GO:0016020">
    <property type="term" value="C:membrane"/>
    <property type="evidence" value="ECO:0007669"/>
    <property type="project" value="UniProtKB-SubCell"/>
</dbReference>
<proteinExistence type="inferred from homology"/>
<accession>A0A834XRJ2</accession>
<gene>
    <name evidence="14" type="ORF">HCN44_002789</name>
</gene>
<evidence type="ECO:0000256" key="10">
    <source>
        <dbReference type="ARBA" id="ARBA00068717"/>
    </source>
</evidence>
<dbReference type="SUPFAM" id="SSF51735">
    <property type="entry name" value="NAD(P)-binding Rossmann-fold domains"/>
    <property type="match status" value="1"/>
</dbReference>
<dbReference type="AlphaFoldDB" id="A0A834XRJ2"/>
<dbReference type="Gene3D" id="3.40.50.720">
    <property type="entry name" value="NAD(P)-binding Rossmann-like Domain"/>
    <property type="match status" value="1"/>
</dbReference>
<comment type="caution">
    <text evidence="14">The sequence shown here is derived from an EMBL/GenBank/DDBJ whole genome shotgun (WGS) entry which is preliminary data.</text>
</comment>
<dbReference type="GO" id="GO:0052650">
    <property type="term" value="F:all-trans-retinol dehydrogenase (NADP+) activity"/>
    <property type="evidence" value="ECO:0007669"/>
    <property type="project" value="UniProtKB-ARBA"/>
</dbReference>
<keyword evidence="15" id="KW-1185">Reference proteome</keyword>
<comment type="subcellular location">
    <subcellularLocation>
        <location evidence="1">Membrane</location>
        <topology evidence="1">Multi-pass membrane protein</topology>
    </subcellularLocation>
</comment>
<dbReference type="GO" id="GO:0005811">
    <property type="term" value="C:lipid droplet"/>
    <property type="evidence" value="ECO:0007669"/>
    <property type="project" value="TreeGrafter"/>
</dbReference>
<dbReference type="InterPro" id="IPR002347">
    <property type="entry name" value="SDR_fam"/>
</dbReference>
<keyword evidence="4" id="KW-0521">NADP</keyword>
<dbReference type="Pfam" id="PF00106">
    <property type="entry name" value="adh_short"/>
    <property type="match status" value="1"/>
</dbReference>
<organism evidence="14 15">
    <name type="scientific">Aphidius gifuensis</name>
    <name type="common">Parasitoid wasp</name>
    <dbReference type="NCBI Taxonomy" id="684658"/>
    <lineage>
        <taxon>Eukaryota</taxon>
        <taxon>Metazoa</taxon>
        <taxon>Ecdysozoa</taxon>
        <taxon>Arthropoda</taxon>
        <taxon>Hexapoda</taxon>
        <taxon>Insecta</taxon>
        <taxon>Pterygota</taxon>
        <taxon>Neoptera</taxon>
        <taxon>Endopterygota</taxon>
        <taxon>Hymenoptera</taxon>
        <taxon>Apocrita</taxon>
        <taxon>Ichneumonoidea</taxon>
        <taxon>Braconidae</taxon>
        <taxon>Aphidiinae</taxon>
        <taxon>Aphidius</taxon>
    </lineage>
</organism>
<evidence type="ECO:0000256" key="1">
    <source>
        <dbReference type="ARBA" id="ARBA00004141"/>
    </source>
</evidence>
<evidence type="ECO:0000256" key="3">
    <source>
        <dbReference type="ARBA" id="ARBA00022692"/>
    </source>
</evidence>
<keyword evidence="8 13" id="KW-0472">Membrane</keyword>
<dbReference type="PANTHER" id="PTHR24322">
    <property type="entry name" value="PKSB"/>
    <property type="match status" value="1"/>
</dbReference>
<dbReference type="PANTHER" id="PTHR24322:SF729">
    <property type="entry name" value="MIP05442P"/>
    <property type="match status" value="1"/>
</dbReference>
<feature type="transmembrane region" description="Helical" evidence="13">
    <location>
        <begin position="13"/>
        <end position="33"/>
    </location>
</feature>
<dbReference type="CDD" id="cd05339">
    <property type="entry name" value="17beta-HSDXI-like_SDR_c"/>
    <property type="match status" value="1"/>
</dbReference>
<dbReference type="PRINTS" id="PR00081">
    <property type="entry name" value="GDHRDH"/>
</dbReference>
<evidence type="ECO:0000256" key="11">
    <source>
        <dbReference type="ARBA" id="ARBA00082544"/>
    </source>
</evidence>
<dbReference type="InterPro" id="IPR036291">
    <property type="entry name" value="NAD(P)-bd_dom_sf"/>
</dbReference>
<evidence type="ECO:0000256" key="4">
    <source>
        <dbReference type="ARBA" id="ARBA00022857"/>
    </source>
</evidence>
<protein>
    <recommendedName>
        <fullName evidence="10">Short-chain dehydrogenase/reductase 3</fullName>
    </recommendedName>
    <alternativeName>
        <fullName evidence="11">Retinal short-chain dehydrogenase/reductase 1</fullName>
    </alternativeName>
</protein>
<dbReference type="FunFam" id="3.40.50.720:FF:000131">
    <property type="entry name" value="Short-chain dehydrogenase/reductase 3"/>
    <property type="match status" value="1"/>
</dbReference>
<dbReference type="EMBL" id="JACMRX010000004">
    <property type="protein sequence ID" value="KAF7991227.1"/>
    <property type="molecule type" value="Genomic_DNA"/>
</dbReference>
<comment type="function">
    <text evidence="9">Catalyzes the reduction of all-trans-retinal to all-trans-retinol in the presence of NADPH.</text>
</comment>
<evidence type="ECO:0000256" key="6">
    <source>
        <dbReference type="ARBA" id="ARBA00023002"/>
    </source>
</evidence>
<dbReference type="Proteomes" id="UP000639338">
    <property type="component" value="Unassembled WGS sequence"/>
</dbReference>
<keyword evidence="7" id="KW-0443">Lipid metabolism</keyword>
<keyword evidence="3 13" id="KW-0812">Transmembrane</keyword>
<evidence type="ECO:0000313" key="15">
    <source>
        <dbReference type="Proteomes" id="UP000639338"/>
    </source>
</evidence>
<evidence type="ECO:0000256" key="8">
    <source>
        <dbReference type="ARBA" id="ARBA00023136"/>
    </source>
</evidence>
<evidence type="ECO:0000313" key="14">
    <source>
        <dbReference type="EMBL" id="KAF7991227.1"/>
    </source>
</evidence>
<reference evidence="14 15" key="1">
    <citation type="submission" date="2020-08" db="EMBL/GenBank/DDBJ databases">
        <title>Aphidius gifuensis genome sequencing and assembly.</title>
        <authorList>
            <person name="Du Z."/>
        </authorList>
    </citation>
    <scope>NUCLEOTIDE SEQUENCE [LARGE SCALE GENOMIC DNA]</scope>
    <source>
        <strain evidence="14">YNYX2018</strain>
        <tissue evidence="14">Adults</tissue>
    </source>
</reference>
<keyword evidence="5 13" id="KW-1133">Transmembrane helix</keyword>
<evidence type="ECO:0000256" key="7">
    <source>
        <dbReference type="ARBA" id="ARBA00023098"/>
    </source>
</evidence>
<evidence type="ECO:0000256" key="12">
    <source>
        <dbReference type="RuleBase" id="RU000363"/>
    </source>
</evidence>
<dbReference type="OrthoDB" id="10253736at2759"/>
<sequence>MDLLNKMSIACDIFLFLLTALIDIFHSFFKSLIPRKYRCKKIDNEIVLITGGAGGLGRLLSIKLAALGAHVVIWDINESDIKKVVDEIKSLNGKCTGYVCDITDKQEIYKTASIIKKEIGNVTIIINNAGFAYGKAFVDTNDDEIEKIFKINIISHFLINKTFLPEMMKNNHGHIVTISSAAGLGGAYRLTGYSATKFAANGYHNALFADLKIDGYDGIQTTLVCPYFFHTVGLFPIVKPRFPDALDPNYLADEIVFGILTNKKTIVLPGYLKFVFPLIENLPTKSYVKFLKKICYADELSESFAKYQKSMLKNDKKN</sequence>
<name>A0A834XRJ2_APHGI</name>
<evidence type="ECO:0000256" key="5">
    <source>
        <dbReference type="ARBA" id="ARBA00022989"/>
    </source>
</evidence>
<evidence type="ECO:0000256" key="9">
    <source>
        <dbReference type="ARBA" id="ARBA00059620"/>
    </source>
</evidence>
<comment type="similarity">
    <text evidence="2 12">Belongs to the short-chain dehydrogenases/reductases (SDR) family.</text>
</comment>
<evidence type="ECO:0000256" key="2">
    <source>
        <dbReference type="ARBA" id="ARBA00006484"/>
    </source>
</evidence>